<reference evidence="6" key="1">
    <citation type="submission" date="2013-09" db="EMBL/GenBank/DDBJ databases">
        <title>Corchorus olitorius genome sequencing.</title>
        <authorList>
            <person name="Alam M."/>
            <person name="Haque M.S."/>
            <person name="Islam M.S."/>
            <person name="Emdad E.M."/>
            <person name="Islam M.M."/>
            <person name="Ahmed B."/>
            <person name="Halim A."/>
            <person name="Hossen Q.M.M."/>
            <person name="Hossain M.Z."/>
            <person name="Ahmed R."/>
            <person name="Khan M.M."/>
            <person name="Islam R."/>
            <person name="Rashid M.M."/>
            <person name="Khan S.A."/>
            <person name="Rahman M.S."/>
            <person name="Alam M."/>
            <person name="Yahiya A.S."/>
            <person name="Khan M.S."/>
            <person name="Azam M.S."/>
            <person name="Haque T."/>
            <person name="Lashkar M.Z.H."/>
            <person name="Akhand A.I."/>
            <person name="Morshed G."/>
            <person name="Roy S."/>
            <person name="Uddin K.S."/>
            <person name="Rabeya T."/>
            <person name="Hossain A.S."/>
            <person name="Chowdhury A."/>
            <person name="Snigdha A.R."/>
            <person name="Mortoza M.S."/>
            <person name="Matin S.A."/>
            <person name="Hoque S.M.E."/>
            <person name="Islam M.K."/>
            <person name="Roy D.K."/>
            <person name="Haider R."/>
            <person name="Moosa M.M."/>
            <person name="Elias S.M."/>
            <person name="Hasan A.M."/>
            <person name="Jahan S."/>
            <person name="Shafiuddin M."/>
            <person name="Mahmood N."/>
            <person name="Shommy N.S."/>
        </authorList>
    </citation>
    <scope>NUCLEOTIDE SEQUENCE [LARGE SCALE GENOMIC DNA]</scope>
    <source>
        <strain evidence="6">cv. O-4</strain>
    </source>
</reference>
<sequence length="375" mass="41395">MFLQDERRVKAINSRIHHKTPVTGKMVQQVPVTASEYFVKVGFGSPPKYFSLIIDTGSAITWVPCQTCSPNLCPKKDQNSMLYNPFDSSTSSSNVSCSYSNCKYYNQTYFDGSYAAGSFMLDKVTIGSYVFPNFVFLCANQSWDSGGDQYQGILALGKDSTEWRTNAYSLISQTESKTGNVFCHCLPSTQNSADLYFGKNALDKCDSGSYTPLKSSHLYYHVNLTAITIGAKRLEISPALTSSSSRTIIDSGTVISRLPSSVYSNLKSEFKAWMSKYPPAQPPENGTLDTCYNLQGHDDSALPPMVLHFQGLDVTLDKTAVYWKENGGMSQVCLAFADTDEEVDGYTIIGNHQLQKLNVLYDIQNQRIGIGPGNC</sequence>
<evidence type="ECO:0000256" key="2">
    <source>
        <dbReference type="PIRSR" id="PIRSR601461-1"/>
    </source>
</evidence>
<comment type="caution">
    <text evidence="5">The sequence shown here is derived from an EMBL/GenBank/DDBJ whole genome shotgun (WGS) entry which is preliminary data.</text>
</comment>
<feature type="domain" description="Peptidase A1" evidence="4">
    <location>
        <begin position="37"/>
        <end position="371"/>
    </location>
</feature>
<dbReference type="InterPro" id="IPR033121">
    <property type="entry name" value="PEPTIDASE_A1"/>
</dbReference>
<dbReference type="PANTHER" id="PTHR13683">
    <property type="entry name" value="ASPARTYL PROTEASES"/>
    <property type="match status" value="1"/>
</dbReference>
<dbReference type="Proteomes" id="UP000187203">
    <property type="component" value="Unassembled WGS sequence"/>
</dbReference>
<accession>A0A1R3J740</accession>
<dbReference type="InterPro" id="IPR021109">
    <property type="entry name" value="Peptidase_aspartic_dom_sf"/>
</dbReference>
<feature type="active site" evidence="2">
    <location>
        <position position="250"/>
    </location>
</feature>
<keyword evidence="6" id="KW-1185">Reference proteome</keyword>
<evidence type="ECO:0000256" key="3">
    <source>
        <dbReference type="RuleBase" id="RU000454"/>
    </source>
</evidence>
<dbReference type="PROSITE" id="PS00141">
    <property type="entry name" value="ASP_PROTEASE"/>
    <property type="match status" value="1"/>
</dbReference>
<name>A0A1R3J740_9ROSI</name>
<gene>
    <name evidence="5" type="ORF">COLO4_18987</name>
</gene>
<dbReference type="OrthoDB" id="851051at2759"/>
<dbReference type="AlphaFoldDB" id="A0A1R3J740"/>
<protein>
    <submittedName>
        <fullName evidence="5">Peptidase A1</fullName>
    </submittedName>
</protein>
<organism evidence="5 6">
    <name type="scientific">Corchorus olitorius</name>
    <dbReference type="NCBI Taxonomy" id="93759"/>
    <lineage>
        <taxon>Eukaryota</taxon>
        <taxon>Viridiplantae</taxon>
        <taxon>Streptophyta</taxon>
        <taxon>Embryophyta</taxon>
        <taxon>Tracheophyta</taxon>
        <taxon>Spermatophyta</taxon>
        <taxon>Magnoliopsida</taxon>
        <taxon>eudicotyledons</taxon>
        <taxon>Gunneridae</taxon>
        <taxon>Pentapetalae</taxon>
        <taxon>rosids</taxon>
        <taxon>malvids</taxon>
        <taxon>Malvales</taxon>
        <taxon>Malvaceae</taxon>
        <taxon>Grewioideae</taxon>
        <taxon>Apeibeae</taxon>
        <taxon>Corchorus</taxon>
    </lineage>
</organism>
<dbReference type="InterPro" id="IPR001461">
    <property type="entry name" value="Aspartic_peptidase_A1"/>
</dbReference>
<dbReference type="PANTHER" id="PTHR13683:SF806">
    <property type="entry name" value="EUKARYOTIC ASPARTYL PROTEASE FAMILY PROTEIN"/>
    <property type="match status" value="1"/>
</dbReference>
<dbReference type="GO" id="GO:0004190">
    <property type="term" value="F:aspartic-type endopeptidase activity"/>
    <property type="evidence" value="ECO:0007669"/>
    <property type="project" value="UniProtKB-KW"/>
</dbReference>
<evidence type="ECO:0000259" key="4">
    <source>
        <dbReference type="PROSITE" id="PS51767"/>
    </source>
</evidence>
<evidence type="ECO:0000313" key="5">
    <source>
        <dbReference type="EMBL" id="OMO90659.1"/>
    </source>
</evidence>
<dbReference type="PROSITE" id="PS51767">
    <property type="entry name" value="PEPTIDASE_A1"/>
    <property type="match status" value="1"/>
</dbReference>
<evidence type="ECO:0000256" key="1">
    <source>
        <dbReference type="ARBA" id="ARBA00007447"/>
    </source>
</evidence>
<dbReference type="InterPro" id="IPR001969">
    <property type="entry name" value="Aspartic_peptidase_AS"/>
</dbReference>
<evidence type="ECO:0000313" key="6">
    <source>
        <dbReference type="Proteomes" id="UP000187203"/>
    </source>
</evidence>
<dbReference type="Pfam" id="PF00026">
    <property type="entry name" value="Asp"/>
    <property type="match status" value="1"/>
</dbReference>
<feature type="active site" evidence="2">
    <location>
        <position position="55"/>
    </location>
</feature>
<dbReference type="Gene3D" id="2.40.70.10">
    <property type="entry name" value="Acid Proteases"/>
    <property type="match status" value="2"/>
</dbReference>
<keyword evidence="3" id="KW-0645">Protease</keyword>
<dbReference type="GO" id="GO:0006508">
    <property type="term" value="P:proteolysis"/>
    <property type="evidence" value="ECO:0007669"/>
    <property type="project" value="UniProtKB-KW"/>
</dbReference>
<comment type="similarity">
    <text evidence="1 3">Belongs to the peptidase A1 family.</text>
</comment>
<dbReference type="SUPFAM" id="SSF50630">
    <property type="entry name" value="Acid proteases"/>
    <property type="match status" value="1"/>
</dbReference>
<proteinExistence type="inferred from homology"/>
<keyword evidence="3" id="KW-0064">Aspartyl protease</keyword>
<dbReference type="EMBL" id="AWUE01016535">
    <property type="protein sequence ID" value="OMO90659.1"/>
    <property type="molecule type" value="Genomic_DNA"/>
</dbReference>
<keyword evidence="3" id="KW-0378">Hydrolase</keyword>
<dbReference type="PRINTS" id="PR00792">
    <property type="entry name" value="PEPSIN"/>
</dbReference>